<evidence type="ECO:0000313" key="2">
    <source>
        <dbReference type="Proteomes" id="UP000220251"/>
    </source>
</evidence>
<protein>
    <recommendedName>
        <fullName evidence="3">Rubrerythrin diiron-binding domain-containing protein</fullName>
    </recommendedName>
</protein>
<evidence type="ECO:0000313" key="1">
    <source>
        <dbReference type="EMBL" id="CRX38876.1"/>
    </source>
</evidence>
<name>A0A0H5DQF1_9BACT</name>
<evidence type="ECO:0008006" key="3">
    <source>
        <dbReference type="Google" id="ProtNLM"/>
    </source>
</evidence>
<keyword evidence="2" id="KW-1185">Reference proteome</keyword>
<dbReference type="OrthoDB" id="338241at2"/>
<gene>
    <name evidence="1" type="ORF">ELAC_1548</name>
</gene>
<dbReference type="Proteomes" id="UP000220251">
    <property type="component" value="Unassembled WGS sequence"/>
</dbReference>
<accession>A0A0H5DQF1</accession>
<dbReference type="RefSeq" id="WP_098038739.1">
    <property type="nucleotide sequence ID" value="NZ_CWGJ01000025.1"/>
</dbReference>
<proteinExistence type="predicted"/>
<dbReference type="AlphaFoldDB" id="A0A0H5DQF1"/>
<reference evidence="2" key="1">
    <citation type="submission" date="2015-06" db="EMBL/GenBank/DDBJ databases">
        <authorList>
            <person name="Bertelli C."/>
        </authorList>
    </citation>
    <scope>NUCLEOTIDE SEQUENCE [LARGE SCALE GENOMIC DNA]</scope>
    <source>
        <strain evidence="2">CRIB-30</strain>
    </source>
</reference>
<organism evidence="1 2">
    <name type="scientific">Estrella lausannensis</name>
    <dbReference type="NCBI Taxonomy" id="483423"/>
    <lineage>
        <taxon>Bacteria</taxon>
        <taxon>Pseudomonadati</taxon>
        <taxon>Chlamydiota</taxon>
        <taxon>Chlamydiia</taxon>
        <taxon>Parachlamydiales</taxon>
        <taxon>Candidatus Criblamydiaceae</taxon>
        <taxon>Estrella</taxon>
    </lineage>
</organism>
<dbReference type="EMBL" id="CWGJ01000025">
    <property type="protein sequence ID" value="CRX38876.1"/>
    <property type="molecule type" value="Genomic_DNA"/>
</dbReference>
<sequence>MCFVSLKERLRNVILKALSEPKKHALFLNTLSYLENQGARKIAAAEDPYFVKREMLKHAAEEFRHAFYLKEQINKVHSSTPLDYSKDNILGWPHTAHYLNALDVRTQRYLRKHFQGSFPLERKASYTLVTAAIELRASELYPLYQSLLKQARSPVRVQSIVLEEAQHLEEMKSNIGKIPDGDRHLRAITSIESTLCRSWIEAVNRSL</sequence>